<keyword evidence="1" id="KW-0472">Membrane</keyword>
<dbReference type="RefSeq" id="WP_133529111.1">
    <property type="nucleotide sequence ID" value="NZ_SNXO01000039.1"/>
</dbReference>
<evidence type="ECO:0000313" key="4">
    <source>
        <dbReference type="Proteomes" id="UP000295500"/>
    </source>
</evidence>
<organism evidence="3 4">
    <name type="scientific">Aminicella lysinilytica</name>
    <dbReference type="NCBI Taxonomy" id="433323"/>
    <lineage>
        <taxon>Bacteria</taxon>
        <taxon>Bacillati</taxon>
        <taxon>Bacillota</taxon>
        <taxon>Clostridia</taxon>
        <taxon>Peptostreptococcales</taxon>
        <taxon>Anaerovoracaceae</taxon>
        <taxon>Aminicella</taxon>
    </lineage>
</organism>
<dbReference type="Proteomes" id="UP000295500">
    <property type="component" value="Unassembled WGS sequence"/>
</dbReference>
<dbReference type="PANTHER" id="PTHR28008:SF1">
    <property type="entry name" value="DOMAIN PROTEIN, PUTATIVE (AFU_ORTHOLOGUE AFUA_3G10980)-RELATED"/>
    <property type="match status" value="1"/>
</dbReference>
<accession>A0A4R6PXE7</accession>
<dbReference type="Pfam" id="PF04892">
    <property type="entry name" value="VanZ"/>
    <property type="match status" value="1"/>
</dbReference>
<evidence type="ECO:0000259" key="2">
    <source>
        <dbReference type="Pfam" id="PF04892"/>
    </source>
</evidence>
<dbReference type="EMBL" id="SNXO01000039">
    <property type="protein sequence ID" value="TDP50349.1"/>
    <property type="molecule type" value="Genomic_DNA"/>
</dbReference>
<protein>
    <submittedName>
        <fullName evidence="3">VanZ family protein</fullName>
    </submittedName>
</protein>
<reference evidence="3 4" key="1">
    <citation type="submission" date="2019-03" db="EMBL/GenBank/DDBJ databases">
        <title>Genomic Encyclopedia of Type Strains, Phase IV (KMG-IV): sequencing the most valuable type-strain genomes for metagenomic binning, comparative biology and taxonomic classification.</title>
        <authorList>
            <person name="Goeker M."/>
        </authorList>
    </citation>
    <scope>NUCLEOTIDE SEQUENCE [LARGE SCALE GENOMIC DNA]</scope>
    <source>
        <strain evidence="3 4">DSM 28287</strain>
    </source>
</reference>
<dbReference type="AlphaFoldDB" id="A0A4R6PXE7"/>
<dbReference type="OrthoDB" id="291892at2"/>
<dbReference type="NCBIfam" id="NF037970">
    <property type="entry name" value="vanZ_1"/>
    <property type="match status" value="1"/>
</dbReference>
<gene>
    <name evidence="3" type="ORF">EV211_13914</name>
</gene>
<proteinExistence type="predicted"/>
<evidence type="ECO:0000313" key="3">
    <source>
        <dbReference type="EMBL" id="TDP50349.1"/>
    </source>
</evidence>
<sequence>MKKYLLIIPVIIFMVGITYFSSQDVVQSTDFSTSVSIRIYSMIDPGFKDLPEAEQMTKAYAVDENMRHVGHCTEYFLLRMVVYIALRKKRRSFLWTFAICACFAAGDEIHQYFVPGRACQLSDWVIDMIGVMVLLGIAWAVRRRREKLDELFDVK</sequence>
<name>A0A4R6PXE7_9FIRM</name>
<feature type="domain" description="VanZ-like" evidence="2">
    <location>
        <begin position="7"/>
        <end position="140"/>
    </location>
</feature>
<feature type="transmembrane region" description="Helical" evidence="1">
    <location>
        <begin position="5"/>
        <end position="22"/>
    </location>
</feature>
<feature type="transmembrane region" description="Helical" evidence="1">
    <location>
        <begin position="93"/>
        <end position="112"/>
    </location>
</feature>
<comment type="caution">
    <text evidence="3">The sequence shown here is derived from an EMBL/GenBank/DDBJ whole genome shotgun (WGS) entry which is preliminary data.</text>
</comment>
<keyword evidence="1" id="KW-1133">Transmembrane helix</keyword>
<evidence type="ECO:0000256" key="1">
    <source>
        <dbReference type="SAM" id="Phobius"/>
    </source>
</evidence>
<keyword evidence="4" id="KW-1185">Reference proteome</keyword>
<feature type="transmembrane region" description="Helical" evidence="1">
    <location>
        <begin position="124"/>
        <end position="141"/>
    </location>
</feature>
<keyword evidence="1" id="KW-0812">Transmembrane</keyword>
<dbReference type="PANTHER" id="PTHR28008">
    <property type="entry name" value="DOMAIN PROTEIN, PUTATIVE (AFU_ORTHOLOGUE AFUA_3G10980)-RELATED"/>
    <property type="match status" value="1"/>
</dbReference>
<dbReference type="InterPro" id="IPR006976">
    <property type="entry name" value="VanZ-like"/>
</dbReference>